<dbReference type="EMBL" id="VCKZ01000453">
    <property type="protein sequence ID" value="TMR28068.1"/>
    <property type="molecule type" value="Genomic_DNA"/>
</dbReference>
<reference evidence="9 10" key="1">
    <citation type="submission" date="2019-05" db="EMBL/GenBank/DDBJ databases">
        <title>Draft genome sequence of Actinomadura geliboluensis A8036.</title>
        <authorList>
            <person name="Saricaoglu S."/>
            <person name="Isik K."/>
        </authorList>
    </citation>
    <scope>NUCLEOTIDE SEQUENCE [LARGE SCALE GENOMIC DNA]</scope>
    <source>
        <strain evidence="9 10">A8036</strain>
    </source>
</reference>
<dbReference type="PROSITE" id="PS50928">
    <property type="entry name" value="ABC_TM1"/>
    <property type="match status" value="1"/>
</dbReference>
<feature type="transmembrane region" description="Helical" evidence="7">
    <location>
        <begin position="29"/>
        <end position="49"/>
    </location>
</feature>
<dbReference type="PANTHER" id="PTHR43386:SF25">
    <property type="entry name" value="PEPTIDE ABC TRANSPORTER PERMEASE PROTEIN"/>
    <property type="match status" value="1"/>
</dbReference>
<evidence type="ECO:0000256" key="2">
    <source>
        <dbReference type="ARBA" id="ARBA00022448"/>
    </source>
</evidence>
<comment type="subcellular location">
    <subcellularLocation>
        <location evidence="1 7">Cell membrane</location>
        <topology evidence="1 7">Multi-pass membrane protein</topology>
    </subcellularLocation>
</comment>
<dbReference type="Pfam" id="PF00528">
    <property type="entry name" value="BPD_transp_1"/>
    <property type="match status" value="1"/>
</dbReference>
<feature type="transmembrane region" description="Helical" evidence="7">
    <location>
        <begin position="90"/>
        <end position="117"/>
    </location>
</feature>
<accession>A0A5S4G502</accession>
<dbReference type="OrthoDB" id="6637947at2"/>
<feature type="transmembrane region" description="Helical" evidence="7">
    <location>
        <begin position="153"/>
        <end position="173"/>
    </location>
</feature>
<evidence type="ECO:0000256" key="1">
    <source>
        <dbReference type="ARBA" id="ARBA00004651"/>
    </source>
</evidence>
<dbReference type="Gene3D" id="1.10.3720.10">
    <property type="entry name" value="MetI-like"/>
    <property type="match status" value="1"/>
</dbReference>
<evidence type="ECO:0000256" key="5">
    <source>
        <dbReference type="ARBA" id="ARBA00022989"/>
    </source>
</evidence>
<name>A0A5S4G502_9ACTN</name>
<dbReference type="RefSeq" id="WP_138641364.1">
    <property type="nucleotide sequence ID" value="NZ_VCKZ01000453.1"/>
</dbReference>
<evidence type="ECO:0000256" key="4">
    <source>
        <dbReference type="ARBA" id="ARBA00022692"/>
    </source>
</evidence>
<dbReference type="PANTHER" id="PTHR43386">
    <property type="entry name" value="OLIGOPEPTIDE TRANSPORT SYSTEM PERMEASE PROTEIN APPC"/>
    <property type="match status" value="1"/>
</dbReference>
<keyword evidence="10" id="KW-1185">Reference proteome</keyword>
<keyword evidence="5 7" id="KW-1133">Transmembrane helix</keyword>
<sequence>MTAVQEEAPRGLVRRRLVPRRPGVASARLIAGIAIAVLLIGVTAVALLFGDITDSGGGVESRLLSPGEDGHLLGTDGVGRDLLTWTIAGFGWTASVAATSACIVAAIGVTLGVLAGSTTGYVQAAISRVIDVCLSLPYLVIVVALMAAVGRGFVPLAITLGAVSWPVFARVVYAETRGLMQREYVRAARLLGVTRPRILISHVLPGLRHTIMVMWAFVFADLLVAESGLSFLGIGAPLGSPSLGNMLSEGRQHLVGAPLLVLVPAAVIVLAVTAANLIGDGMAARSRARLKSVRP</sequence>
<dbReference type="SUPFAM" id="SSF161098">
    <property type="entry name" value="MetI-like"/>
    <property type="match status" value="1"/>
</dbReference>
<evidence type="ECO:0000256" key="3">
    <source>
        <dbReference type="ARBA" id="ARBA00022475"/>
    </source>
</evidence>
<feature type="transmembrane region" description="Helical" evidence="7">
    <location>
        <begin position="254"/>
        <end position="279"/>
    </location>
</feature>
<dbReference type="GO" id="GO:0005886">
    <property type="term" value="C:plasma membrane"/>
    <property type="evidence" value="ECO:0007669"/>
    <property type="project" value="UniProtKB-SubCell"/>
</dbReference>
<protein>
    <submittedName>
        <fullName evidence="9">ABC transporter permease</fullName>
    </submittedName>
</protein>
<comment type="similarity">
    <text evidence="7">Belongs to the binding-protein-dependent transport system permease family.</text>
</comment>
<dbReference type="GO" id="GO:0055085">
    <property type="term" value="P:transmembrane transport"/>
    <property type="evidence" value="ECO:0007669"/>
    <property type="project" value="InterPro"/>
</dbReference>
<evidence type="ECO:0000313" key="9">
    <source>
        <dbReference type="EMBL" id="TMR28068.1"/>
    </source>
</evidence>
<dbReference type="Proteomes" id="UP000305238">
    <property type="component" value="Unassembled WGS sequence"/>
</dbReference>
<keyword evidence="2 7" id="KW-0813">Transport</keyword>
<proteinExistence type="inferred from homology"/>
<evidence type="ECO:0000256" key="7">
    <source>
        <dbReference type="RuleBase" id="RU363032"/>
    </source>
</evidence>
<feature type="transmembrane region" description="Helical" evidence="7">
    <location>
        <begin position="129"/>
        <end position="147"/>
    </location>
</feature>
<gene>
    <name evidence="9" type="ORF">ETD96_38175</name>
</gene>
<evidence type="ECO:0000313" key="10">
    <source>
        <dbReference type="Proteomes" id="UP000305238"/>
    </source>
</evidence>
<dbReference type="InterPro" id="IPR050366">
    <property type="entry name" value="BP-dependent_transpt_permease"/>
</dbReference>
<keyword evidence="6 7" id="KW-0472">Membrane</keyword>
<evidence type="ECO:0000259" key="8">
    <source>
        <dbReference type="PROSITE" id="PS50928"/>
    </source>
</evidence>
<dbReference type="CDD" id="cd06261">
    <property type="entry name" value="TM_PBP2"/>
    <property type="match status" value="1"/>
</dbReference>
<keyword evidence="4 7" id="KW-0812">Transmembrane</keyword>
<feature type="transmembrane region" description="Helical" evidence="7">
    <location>
        <begin position="211"/>
        <end position="234"/>
    </location>
</feature>
<evidence type="ECO:0000256" key="6">
    <source>
        <dbReference type="ARBA" id="ARBA00023136"/>
    </source>
</evidence>
<keyword evidence="3" id="KW-1003">Cell membrane</keyword>
<dbReference type="InterPro" id="IPR035906">
    <property type="entry name" value="MetI-like_sf"/>
</dbReference>
<comment type="caution">
    <text evidence="9">The sequence shown here is derived from an EMBL/GenBank/DDBJ whole genome shotgun (WGS) entry which is preliminary data.</text>
</comment>
<dbReference type="InterPro" id="IPR000515">
    <property type="entry name" value="MetI-like"/>
</dbReference>
<organism evidence="9 10">
    <name type="scientific">Actinomadura geliboluensis</name>
    <dbReference type="NCBI Taxonomy" id="882440"/>
    <lineage>
        <taxon>Bacteria</taxon>
        <taxon>Bacillati</taxon>
        <taxon>Actinomycetota</taxon>
        <taxon>Actinomycetes</taxon>
        <taxon>Streptosporangiales</taxon>
        <taxon>Thermomonosporaceae</taxon>
        <taxon>Actinomadura</taxon>
    </lineage>
</organism>
<dbReference type="AlphaFoldDB" id="A0A5S4G502"/>
<feature type="domain" description="ABC transmembrane type-1" evidence="8">
    <location>
        <begin position="90"/>
        <end position="279"/>
    </location>
</feature>